<dbReference type="GO" id="GO:0019843">
    <property type="term" value="F:rRNA binding"/>
    <property type="evidence" value="ECO:0007669"/>
    <property type="project" value="UniProtKB-UniRule"/>
</dbReference>
<dbReference type="GO" id="GO:0006412">
    <property type="term" value="P:translation"/>
    <property type="evidence" value="ECO:0007669"/>
    <property type="project" value="UniProtKB-UniRule"/>
</dbReference>
<evidence type="ECO:0000256" key="2">
    <source>
        <dbReference type="ARBA" id="ARBA00022730"/>
    </source>
</evidence>
<dbReference type="Gene3D" id="2.40.50.140">
    <property type="entry name" value="Nucleic acid-binding proteins"/>
    <property type="match status" value="1"/>
</dbReference>
<protein>
    <recommendedName>
        <fullName evidence="6">Small ribosomal subunit protein uS17</fullName>
    </recommendedName>
</protein>
<dbReference type="CDD" id="cd00364">
    <property type="entry name" value="Ribosomal_uS17"/>
    <property type="match status" value="1"/>
</dbReference>
<accession>A0A1G2KMR7</accession>
<dbReference type="InterPro" id="IPR019984">
    <property type="entry name" value="Ribosomal_uS17_bact/chlr"/>
</dbReference>
<keyword evidence="2 6" id="KW-0699">rRNA-binding</keyword>
<evidence type="ECO:0000256" key="4">
    <source>
        <dbReference type="ARBA" id="ARBA00022980"/>
    </source>
</evidence>
<evidence type="ECO:0000313" key="7">
    <source>
        <dbReference type="EMBL" id="OHA00564.1"/>
    </source>
</evidence>
<dbReference type="Pfam" id="PF00366">
    <property type="entry name" value="Ribosomal_S17"/>
    <property type="match status" value="1"/>
</dbReference>
<dbReference type="AlphaFoldDB" id="A0A1G2KMR7"/>
<dbReference type="PANTHER" id="PTHR10744:SF1">
    <property type="entry name" value="SMALL RIBOSOMAL SUBUNIT PROTEIN US17M"/>
    <property type="match status" value="1"/>
</dbReference>
<proteinExistence type="inferred from homology"/>
<comment type="function">
    <text evidence="6">One of the primary rRNA binding proteins, it binds specifically to the 5'-end of 16S ribosomal RNA.</text>
</comment>
<keyword evidence="5 6" id="KW-0687">Ribonucleoprotein</keyword>
<organism evidence="7 8">
    <name type="scientific">Candidatus Sungbacteria bacterium RIFCSPHIGHO2_02_FULL_49_12</name>
    <dbReference type="NCBI Taxonomy" id="1802271"/>
    <lineage>
        <taxon>Bacteria</taxon>
        <taxon>Candidatus Sungiibacteriota</taxon>
    </lineage>
</organism>
<dbReference type="GO" id="GO:0003735">
    <property type="term" value="F:structural constituent of ribosome"/>
    <property type="evidence" value="ECO:0007669"/>
    <property type="project" value="UniProtKB-UniRule"/>
</dbReference>
<dbReference type="SUPFAM" id="SSF50249">
    <property type="entry name" value="Nucleic acid-binding proteins"/>
    <property type="match status" value="1"/>
</dbReference>
<sequence length="95" mass="11100">MNTVATKRPRRLQGRVTSNKMQKTIVVRVDRLKKHPKYLKYLKTHQKFLVHDEKNEAGVGDVVTIREARPMSRRKRWMLESVITKGAISAETVEE</sequence>
<evidence type="ECO:0000256" key="1">
    <source>
        <dbReference type="ARBA" id="ARBA00010254"/>
    </source>
</evidence>
<dbReference type="InterPro" id="IPR000266">
    <property type="entry name" value="Ribosomal_uS17"/>
</dbReference>
<name>A0A1G2KMR7_9BACT</name>
<keyword evidence="4 6" id="KW-0689">Ribosomal protein</keyword>
<dbReference type="PRINTS" id="PR00973">
    <property type="entry name" value="RIBOSOMALS17"/>
</dbReference>
<comment type="caution">
    <text evidence="7">The sequence shown here is derived from an EMBL/GenBank/DDBJ whole genome shotgun (WGS) entry which is preliminary data.</text>
</comment>
<evidence type="ECO:0000256" key="5">
    <source>
        <dbReference type="ARBA" id="ARBA00023274"/>
    </source>
</evidence>
<dbReference type="InterPro" id="IPR012340">
    <property type="entry name" value="NA-bd_OB-fold"/>
</dbReference>
<dbReference type="STRING" id="1802271.A3C11_02810"/>
<dbReference type="NCBIfam" id="TIGR03635">
    <property type="entry name" value="uS17_bact"/>
    <property type="match status" value="1"/>
</dbReference>
<gene>
    <name evidence="6" type="primary">rpsQ</name>
    <name evidence="7" type="ORF">A3C11_02810</name>
</gene>
<dbReference type="HAMAP" id="MF_01345_B">
    <property type="entry name" value="Ribosomal_uS17_B"/>
    <property type="match status" value="1"/>
</dbReference>
<keyword evidence="3 6" id="KW-0694">RNA-binding</keyword>
<dbReference type="GO" id="GO:0022627">
    <property type="term" value="C:cytosolic small ribosomal subunit"/>
    <property type="evidence" value="ECO:0007669"/>
    <property type="project" value="UniProtKB-UniRule"/>
</dbReference>
<comment type="similarity">
    <text evidence="1 6">Belongs to the universal ribosomal protein uS17 family.</text>
</comment>
<comment type="subunit">
    <text evidence="6">Part of the 30S ribosomal subunit.</text>
</comment>
<dbReference type="Proteomes" id="UP000177362">
    <property type="component" value="Unassembled WGS sequence"/>
</dbReference>
<dbReference type="NCBIfam" id="NF004123">
    <property type="entry name" value="PRK05610.1"/>
    <property type="match status" value="1"/>
</dbReference>
<reference evidence="7 8" key="1">
    <citation type="journal article" date="2016" name="Nat. Commun.">
        <title>Thousands of microbial genomes shed light on interconnected biogeochemical processes in an aquifer system.</title>
        <authorList>
            <person name="Anantharaman K."/>
            <person name="Brown C.T."/>
            <person name="Hug L.A."/>
            <person name="Sharon I."/>
            <person name="Castelle C.J."/>
            <person name="Probst A.J."/>
            <person name="Thomas B.C."/>
            <person name="Singh A."/>
            <person name="Wilkins M.J."/>
            <person name="Karaoz U."/>
            <person name="Brodie E.L."/>
            <person name="Williams K.H."/>
            <person name="Hubbard S.S."/>
            <person name="Banfield J.F."/>
        </authorList>
    </citation>
    <scope>NUCLEOTIDE SEQUENCE [LARGE SCALE GENOMIC DNA]</scope>
</reference>
<dbReference type="EMBL" id="MHQJ01000042">
    <property type="protein sequence ID" value="OHA00564.1"/>
    <property type="molecule type" value="Genomic_DNA"/>
</dbReference>
<evidence type="ECO:0000256" key="6">
    <source>
        <dbReference type="HAMAP-Rule" id="MF_01345"/>
    </source>
</evidence>
<evidence type="ECO:0000313" key="8">
    <source>
        <dbReference type="Proteomes" id="UP000177362"/>
    </source>
</evidence>
<dbReference type="PANTHER" id="PTHR10744">
    <property type="entry name" value="40S RIBOSOMAL PROTEIN S11 FAMILY MEMBER"/>
    <property type="match status" value="1"/>
</dbReference>
<evidence type="ECO:0000256" key="3">
    <source>
        <dbReference type="ARBA" id="ARBA00022884"/>
    </source>
</evidence>